<dbReference type="Gene3D" id="3.40.50.2000">
    <property type="entry name" value="Glycogen Phosphorylase B"/>
    <property type="match status" value="1"/>
</dbReference>
<evidence type="ECO:0000313" key="2">
    <source>
        <dbReference type="EMBL" id="RDK88847.1"/>
    </source>
</evidence>
<dbReference type="AlphaFoldDB" id="A0A370QKF5"/>
<sequence length="318" mass="35737">MLLGSDGEALSLLKKEFPQLETIELPPYNVTYTKKGGLLKWKLLLKLPHIKRTMDAEKKVIKKLVSNGVIQGIISDNRLGVFNKKIPSVFMTHQLNVLSGNTSLLSSKMHQKVIKKFDACWVPDVAGPINLSGKLGHNPKTNLPITYIGPLSRMKHRDIPKKFDVLCLLSGPEPQRTLLEEKLMDIFSVSEKKVALVKGKLSEKRNSTVVNGITVYNYLETESLETLINQSEVIISRSGYTTIMDLATMNKPAFFIPTPGQYEQKYLAKKLKLQGIVPSCKQEKFSEKKLDKISLYKGLGGFTAREDYGYLFSLFEGK</sequence>
<name>A0A370QKF5_9FLAO</name>
<comment type="caution">
    <text evidence="2">The sequence shown here is derived from an EMBL/GenBank/DDBJ whole genome shotgun (WGS) entry which is preliminary data.</text>
</comment>
<reference evidence="2 3" key="1">
    <citation type="submission" date="2018-07" db="EMBL/GenBank/DDBJ databases">
        <title>Genomic Encyclopedia of Type Strains, Phase IV (KMG-IV): sequencing the most valuable type-strain genomes for metagenomic binning, comparative biology and taxonomic classification.</title>
        <authorList>
            <person name="Goeker M."/>
        </authorList>
    </citation>
    <scope>NUCLEOTIDE SEQUENCE [LARGE SCALE GENOMIC DNA]</scope>
    <source>
        <strain evidence="2 3">DSM 101478</strain>
    </source>
</reference>
<dbReference type="RefSeq" id="WP_317047689.1">
    <property type="nucleotide sequence ID" value="NZ_QRAO01000001.1"/>
</dbReference>
<dbReference type="InterPro" id="IPR007235">
    <property type="entry name" value="Glyco_trans_28_C"/>
</dbReference>
<feature type="domain" description="Glycosyl transferase family 28 C-terminal" evidence="1">
    <location>
        <begin position="210"/>
        <end position="292"/>
    </location>
</feature>
<evidence type="ECO:0000259" key="1">
    <source>
        <dbReference type="Pfam" id="PF04101"/>
    </source>
</evidence>
<dbReference type="EMBL" id="QRAO01000001">
    <property type="protein sequence ID" value="RDK88847.1"/>
    <property type="molecule type" value="Genomic_DNA"/>
</dbReference>
<evidence type="ECO:0000313" key="3">
    <source>
        <dbReference type="Proteomes" id="UP000255317"/>
    </source>
</evidence>
<keyword evidence="3" id="KW-1185">Reference proteome</keyword>
<dbReference type="Proteomes" id="UP000255317">
    <property type="component" value="Unassembled WGS sequence"/>
</dbReference>
<dbReference type="Pfam" id="PF04101">
    <property type="entry name" value="Glyco_tran_28_C"/>
    <property type="match status" value="1"/>
</dbReference>
<gene>
    <name evidence="2" type="ORF">C8D94_101724</name>
</gene>
<proteinExistence type="predicted"/>
<accession>A0A370QKF5</accession>
<protein>
    <submittedName>
        <fullName evidence="2">Uncharacterized protein (TIGR00661 family)</fullName>
    </submittedName>
</protein>
<dbReference type="SUPFAM" id="SSF53756">
    <property type="entry name" value="UDP-Glycosyltransferase/glycogen phosphorylase"/>
    <property type="match status" value="1"/>
</dbReference>
<dbReference type="GO" id="GO:0016758">
    <property type="term" value="F:hexosyltransferase activity"/>
    <property type="evidence" value="ECO:0007669"/>
    <property type="project" value="InterPro"/>
</dbReference>
<organism evidence="2 3">
    <name type="scientific">Marinirhabdus gelatinilytica</name>
    <dbReference type="NCBI Taxonomy" id="1703343"/>
    <lineage>
        <taxon>Bacteria</taxon>
        <taxon>Pseudomonadati</taxon>
        <taxon>Bacteroidota</taxon>
        <taxon>Flavobacteriia</taxon>
        <taxon>Flavobacteriales</taxon>
        <taxon>Flavobacteriaceae</taxon>
    </lineage>
</organism>